<protein>
    <submittedName>
        <fullName evidence="1">Uncharacterized protein</fullName>
    </submittedName>
</protein>
<proteinExistence type="predicted"/>
<dbReference type="Proteomes" id="UP000253772">
    <property type="component" value="Chromosome c1"/>
</dbReference>
<dbReference type="EMBL" id="CP037900">
    <property type="protein sequence ID" value="QBP09863.1"/>
    <property type="molecule type" value="Genomic_DNA"/>
</dbReference>
<dbReference type="RefSeq" id="WP_017513062.1">
    <property type="nucleotide sequence ID" value="NZ_CP037900.1"/>
</dbReference>
<dbReference type="Gene3D" id="2.160.20.10">
    <property type="entry name" value="Single-stranded right-handed beta-helix, Pectin lyase-like"/>
    <property type="match status" value="1"/>
</dbReference>
<accession>A0A482IQI1</accession>
<sequence>MGMSEDIARLTTAAQDLVNTFTGKAAAIDASVAAALQAAPSMQRTYVVDSVAGDDAAAGTVAAPLRTIKKAVDLTPSGGSVEILLKPAQVFLIDADINVVNKIVRIDRQAVGTKPIIRPKGYLDTGGLNANYGFYGFGGTILFLNCTLESASKTDAAKANGFLLGLLRRCDLATLTVAVFGCDVVLQGLPLAHIAAACQRTDMWMYIVSITTPGAGMLVVSETNPFTLYAANMTLPGGTTIASLITGMVKDTNAVPVPRNVESNLVL</sequence>
<reference evidence="1 2" key="1">
    <citation type="submission" date="2019-03" db="EMBL/GenBank/DDBJ databases">
        <title>Comparative insights into the high quality Complete genome sequence of highly metal resistant Cupriavidus metallidurans strain BS1 isolated from a gold-copper mine.</title>
        <authorList>
            <person name="Mazhar H.S."/>
            <person name="Rensing C."/>
        </authorList>
    </citation>
    <scope>NUCLEOTIDE SEQUENCE [LARGE SCALE GENOMIC DNA]</scope>
    <source>
        <strain evidence="1 2">BS1</strain>
    </source>
</reference>
<dbReference type="InterPro" id="IPR012334">
    <property type="entry name" value="Pectin_lyas_fold"/>
</dbReference>
<organism evidence="1 2">
    <name type="scientific">Cupriavidus metallidurans</name>
    <dbReference type="NCBI Taxonomy" id="119219"/>
    <lineage>
        <taxon>Bacteria</taxon>
        <taxon>Pseudomonadati</taxon>
        <taxon>Pseudomonadota</taxon>
        <taxon>Betaproteobacteria</taxon>
        <taxon>Burkholderiales</taxon>
        <taxon>Burkholderiaceae</taxon>
        <taxon>Cupriavidus</taxon>
    </lineage>
</organism>
<gene>
    <name evidence="1" type="ORF">DDF84_008860</name>
</gene>
<evidence type="ECO:0000313" key="1">
    <source>
        <dbReference type="EMBL" id="QBP09863.1"/>
    </source>
</evidence>
<dbReference type="AlphaFoldDB" id="A0A482IQI1"/>
<name>A0A482IQI1_9BURK</name>
<dbReference type="InterPro" id="IPR011050">
    <property type="entry name" value="Pectin_lyase_fold/virulence"/>
</dbReference>
<evidence type="ECO:0000313" key="2">
    <source>
        <dbReference type="Proteomes" id="UP000253772"/>
    </source>
</evidence>
<dbReference type="OrthoDB" id="7300353at2"/>
<dbReference type="SUPFAM" id="SSF51126">
    <property type="entry name" value="Pectin lyase-like"/>
    <property type="match status" value="1"/>
</dbReference>